<dbReference type="AlphaFoldDB" id="A0AAD7A1I1"/>
<reference evidence="2" key="1">
    <citation type="submission" date="2023-03" db="EMBL/GenBank/DDBJ databases">
        <title>Massive genome expansion in bonnet fungi (Mycena s.s.) driven by repeated elements and novel gene families across ecological guilds.</title>
        <authorList>
            <consortium name="Lawrence Berkeley National Laboratory"/>
            <person name="Harder C.B."/>
            <person name="Miyauchi S."/>
            <person name="Viragh M."/>
            <person name="Kuo A."/>
            <person name="Thoen E."/>
            <person name="Andreopoulos B."/>
            <person name="Lu D."/>
            <person name="Skrede I."/>
            <person name="Drula E."/>
            <person name="Henrissat B."/>
            <person name="Morin E."/>
            <person name="Kohler A."/>
            <person name="Barry K."/>
            <person name="LaButti K."/>
            <person name="Morin E."/>
            <person name="Salamov A."/>
            <person name="Lipzen A."/>
            <person name="Mereny Z."/>
            <person name="Hegedus B."/>
            <person name="Baldrian P."/>
            <person name="Stursova M."/>
            <person name="Weitz H."/>
            <person name="Taylor A."/>
            <person name="Grigoriev I.V."/>
            <person name="Nagy L.G."/>
            <person name="Martin F."/>
            <person name="Kauserud H."/>
        </authorList>
    </citation>
    <scope>NUCLEOTIDE SEQUENCE</scope>
    <source>
        <strain evidence="2">CBHHK002</strain>
    </source>
</reference>
<feature type="region of interest" description="Disordered" evidence="1">
    <location>
        <begin position="1"/>
        <end position="22"/>
    </location>
</feature>
<name>A0AAD7A1I1_9AGAR</name>
<evidence type="ECO:0000313" key="2">
    <source>
        <dbReference type="EMBL" id="KAJ7347616.1"/>
    </source>
</evidence>
<sequence length="158" mass="17589">MQQVVSVARPNRKQHRPSKADAALEAGEDEIGFLADFPPLIPAEPKKKWTSPIYSFFSNVTIVHKDDGSRYHLFKNMKVTLSAASEQALTSASPQVRKVAAEPDLIDAFCPGTFNLNLNSKPLPANMFNRETHKKEPANIKCYASKPQSNGRSHWVLD</sequence>
<proteinExistence type="predicted"/>
<dbReference type="Proteomes" id="UP001218218">
    <property type="component" value="Unassembled WGS sequence"/>
</dbReference>
<protein>
    <submittedName>
        <fullName evidence="2">Uncharacterized protein</fullName>
    </submittedName>
</protein>
<evidence type="ECO:0000256" key="1">
    <source>
        <dbReference type="SAM" id="MobiDB-lite"/>
    </source>
</evidence>
<organism evidence="2 3">
    <name type="scientific">Mycena albidolilacea</name>
    <dbReference type="NCBI Taxonomy" id="1033008"/>
    <lineage>
        <taxon>Eukaryota</taxon>
        <taxon>Fungi</taxon>
        <taxon>Dikarya</taxon>
        <taxon>Basidiomycota</taxon>
        <taxon>Agaricomycotina</taxon>
        <taxon>Agaricomycetes</taxon>
        <taxon>Agaricomycetidae</taxon>
        <taxon>Agaricales</taxon>
        <taxon>Marasmiineae</taxon>
        <taxon>Mycenaceae</taxon>
        <taxon>Mycena</taxon>
    </lineage>
</organism>
<evidence type="ECO:0000313" key="3">
    <source>
        <dbReference type="Proteomes" id="UP001218218"/>
    </source>
</evidence>
<gene>
    <name evidence="2" type="ORF">DFH08DRAFT_809353</name>
</gene>
<comment type="caution">
    <text evidence="2">The sequence shown here is derived from an EMBL/GenBank/DDBJ whole genome shotgun (WGS) entry which is preliminary data.</text>
</comment>
<accession>A0AAD7A1I1</accession>
<keyword evidence="3" id="KW-1185">Reference proteome</keyword>
<dbReference type="EMBL" id="JARIHO010000019">
    <property type="protein sequence ID" value="KAJ7347616.1"/>
    <property type="molecule type" value="Genomic_DNA"/>
</dbReference>